<dbReference type="Proteomes" id="UP000294853">
    <property type="component" value="Chromosome"/>
</dbReference>
<sequence>MGEQVFRCAVCDRALTRSMTQLPTLPVAKPVDEVSYEPTLEVGTWAIDPGPRLLTADGAPAGTLGCLVTNPLDAPDLEPHPEPRRNSGCCGHDGCDGPNRVCPGCDAAVATLSDDCWTLVELRFEPDAVRVVAQE</sequence>
<accession>A0A4P7IHJ4</accession>
<organism evidence="1 2">
    <name type="scientific">Nocardioides seonyuensis</name>
    <dbReference type="NCBI Taxonomy" id="2518371"/>
    <lineage>
        <taxon>Bacteria</taxon>
        <taxon>Bacillati</taxon>
        <taxon>Actinomycetota</taxon>
        <taxon>Actinomycetes</taxon>
        <taxon>Propionibacteriales</taxon>
        <taxon>Nocardioidaceae</taxon>
        <taxon>Nocardioides</taxon>
    </lineage>
</organism>
<dbReference type="OrthoDB" id="3280727at2"/>
<proteinExistence type="predicted"/>
<gene>
    <name evidence="1" type="ORF">EXE58_07205</name>
</gene>
<evidence type="ECO:0000313" key="2">
    <source>
        <dbReference type="Proteomes" id="UP000294853"/>
    </source>
</evidence>
<dbReference type="RefSeq" id="WP_135267253.1">
    <property type="nucleotide sequence ID" value="NZ_CP038436.1"/>
</dbReference>
<protein>
    <submittedName>
        <fullName evidence="1">Uncharacterized protein</fullName>
    </submittedName>
</protein>
<name>A0A4P7IHJ4_9ACTN</name>
<reference evidence="1 2" key="1">
    <citation type="submission" date="2019-03" db="EMBL/GenBank/DDBJ databases">
        <title>Three New Species of Nocardioides, Nocardioides euryhalodurans sp. nov., Nocardioides seonyuensis sp. nov. and Nocardioides eburneoflavus sp. nov. Iolated from Soil.</title>
        <authorList>
            <person name="Roh S.G."/>
            <person name="Lee C."/>
            <person name="Kim M.-K."/>
            <person name="Kim S.B."/>
        </authorList>
    </citation>
    <scope>NUCLEOTIDE SEQUENCE [LARGE SCALE GENOMIC DNA]</scope>
    <source>
        <strain evidence="1 2">MMS17-SY207-3</strain>
    </source>
</reference>
<evidence type="ECO:0000313" key="1">
    <source>
        <dbReference type="EMBL" id="QBX55261.1"/>
    </source>
</evidence>
<dbReference type="AlphaFoldDB" id="A0A4P7IHJ4"/>
<dbReference type="KEGG" id="nsn:EXE58_07205"/>
<dbReference type="EMBL" id="CP038436">
    <property type="protein sequence ID" value="QBX55261.1"/>
    <property type="molecule type" value="Genomic_DNA"/>
</dbReference>
<keyword evidence="2" id="KW-1185">Reference proteome</keyword>